<feature type="transmembrane region" description="Helical" evidence="1">
    <location>
        <begin position="60"/>
        <end position="79"/>
    </location>
</feature>
<feature type="transmembrane region" description="Helical" evidence="1">
    <location>
        <begin position="7"/>
        <end position="28"/>
    </location>
</feature>
<sequence>MKNKSLYHLIGSFTLLFFAVLCYIVRFYPNTLAGFDHSIIHGVHRLYPQMNGYFLWVTKFANPITIVLLSVVFVGLFYFNKQKITALWLTLGMVLISGGLNHLLKVFFHRERPTVLTHMVTEHSFSFPSGHSTASTLLYGTLIFVLPLVIKDKTLRLIVQIVLGALIFSIMVSRIYLGVHYPSDVLAGMLLGSSWLFFTFPYYQQKKLAYDLKAIRRNK</sequence>
<keyword evidence="4" id="KW-1185">Reference proteome</keyword>
<evidence type="ECO:0000313" key="3">
    <source>
        <dbReference type="EMBL" id="OJG47184.1"/>
    </source>
</evidence>
<accession>A0A1L8TT22</accession>
<evidence type="ECO:0000256" key="1">
    <source>
        <dbReference type="SAM" id="Phobius"/>
    </source>
</evidence>
<keyword evidence="1" id="KW-1133">Transmembrane helix</keyword>
<evidence type="ECO:0000313" key="4">
    <source>
        <dbReference type="Proteomes" id="UP000182077"/>
    </source>
</evidence>
<dbReference type="Pfam" id="PF01569">
    <property type="entry name" value="PAP2"/>
    <property type="match status" value="1"/>
</dbReference>
<dbReference type="AlphaFoldDB" id="A0A1L8TT22"/>
<dbReference type="SUPFAM" id="SSF48317">
    <property type="entry name" value="Acid phosphatase/Vanadium-dependent haloperoxidase"/>
    <property type="match status" value="1"/>
</dbReference>
<feature type="transmembrane region" description="Helical" evidence="1">
    <location>
        <begin position="86"/>
        <end position="108"/>
    </location>
</feature>
<dbReference type="Proteomes" id="UP000182077">
    <property type="component" value="Unassembled WGS sequence"/>
</dbReference>
<dbReference type="PANTHER" id="PTHR14969:SF13">
    <property type="entry name" value="AT30094P"/>
    <property type="match status" value="1"/>
</dbReference>
<keyword evidence="1" id="KW-0472">Membrane</keyword>
<evidence type="ECO:0000259" key="2">
    <source>
        <dbReference type="SMART" id="SM00014"/>
    </source>
</evidence>
<feature type="transmembrane region" description="Helical" evidence="1">
    <location>
        <begin position="128"/>
        <end position="150"/>
    </location>
</feature>
<gene>
    <name evidence="3" type="ORF">RV04_GL000431</name>
</gene>
<keyword evidence="1" id="KW-0812">Transmembrane</keyword>
<comment type="caution">
    <text evidence="3">The sequence shown here is derived from an EMBL/GenBank/DDBJ whole genome shotgun (WGS) entry which is preliminary data.</text>
</comment>
<feature type="domain" description="Phosphatidic acid phosphatase type 2/haloperoxidase" evidence="2">
    <location>
        <begin position="86"/>
        <end position="200"/>
    </location>
</feature>
<dbReference type="RefSeq" id="WP_071856827.1">
    <property type="nucleotide sequence ID" value="NZ_JBHSHK010000005.1"/>
</dbReference>
<name>A0A1L8TT22_9ENTE</name>
<proteinExistence type="predicted"/>
<protein>
    <recommendedName>
        <fullName evidence="2">Phosphatidic acid phosphatase type 2/haloperoxidase domain-containing protein</fullName>
    </recommendedName>
</protein>
<dbReference type="STRING" id="249189.RV04_GL000431"/>
<dbReference type="Gene3D" id="1.20.144.10">
    <property type="entry name" value="Phosphatidic acid phosphatase type 2/haloperoxidase"/>
    <property type="match status" value="2"/>
</dbReference>
<dbReference type="PANTHER" id="PTHR14969">
    <property type="entry name" value="SPHINGOSINE-1-PHOSPHATE PHOSPHOHYDROLASE"/>
    <property type="match status" value="1"/>
</dbReference>
<dbReference type="SMART" id="SM00014">
    <property type="entry name" value="acidPPc"/>
    <property type="match status" value="1"/>
</dbReference>
<reference evidence="3 4" key="1">
    <citation type="submission" date="2014-12" db="EMBL/GenBank/DDBJ databases">
        <title>Draft genome sequences of 29 type strains of Enterococci.</title>
        <authorList>
            <person name="Zhong Z."/>
            <person name="Sun Z."/>
            <person name="Liu W."/>
            <person name="Zhang W."/>
            <person name="Zhang H."/>
        </authorList>
    </citation>
    <scope>NUCLEOTIDE SEQUENCE [LARGE SCALE GENOMIC DNA]</scope>
    <source>
        <strain evidence="3 4">DSM 17122</strain>
    </source>
</reference>
<dbReference type="CDD" id="cd03392">
    <property type="entry name" value="PAP2_like_2"/>
    <property type="match status" value="1"/>
</dbReference>
<feature type="transmembrane region" description="Helical" evidence="1">
    <location>
        <begin position="157"/>
        <end position="179"/>
    </location>
</feature>
<dbReference type="InterPro" id="IPR036938">
    <property type="entry name" value="PAP2/HPO_sf"/>
</dbReference>
<feature type="transmembrane region" description="Helical" evidence="1">
    <location>
        <begin position="185"/>
        <end position="203"/>
    </location>
</feature>
<dbReference type="OrthoDB" id="9789113at2"/>
<dbReference type="InterPro" id="IPR000326">
    <property type="entry name" value="PAP2/HPO"/>
</dbReference>
<dbReference type="EMBL" id="JXKQ01000001">
    <property type="protein sequence ID" value="OJG47184.1"/>
    <property type="molecule type" value="Genomic_DNA"/>
</dbReference>
<organism evidence="3 4">
    <name type="scientific">Enterococcus hermanniensis</name>
    <dbReference type="NCBI Taxonomy" id="249189"/>
    <lineage>
        <taxon>Bacteria</taxon>
        <taxon>Bacillati</taxon>
        <taxon>Bacillota</taxon>
        <taxon>Bacilli</taxon>
        <taxon>Lactobacillales</taxon>
        <taxon>Enterococcaceae</taxon>
        <taxon>Enterococcus</taxon>
    </lineage>
</organism>